<dbReference type="RefSeq" id="XP_065955741.1">
    <property type="nucleotide sequence ID" value="XM_066100341.1"/>
</dbReference>
<name>A0A7T7BHR4_PENDI</name>
<feature type="compositionally biased region" description="Polar residues" evidence="1">
    <location>
        <begin position="1"/>
        <end position="13"/>
    </location>
</feature>
<organism evidence="2 3">
    <name type="scientific">Penicillium digitatum</name>
    <name type="common">Green mold</name>
    <dbReference type="NCBI Taxonomy" id="36651"/>
    <lineage>
        <taxon>Eukaryota</taxon>
        <taxon>Fungi</taxon>
        <taxon>Dikarya</taxon>
        <taxon>Ascomycota</taxon>
        <taxon>Pezizomycotina</taxon>
        <taxon>Eurotiomycetes</taxon>
        <taxon>Eurotiomycetidae</taxon>
        <taxon>Eurotiales</taxon>
        <taxon>Aspergillaceae</taxon>
        <taxon>Penicillium</taxon>
    </lineage>
</organism>
<sequence>MADSFSDGSTLRNSWKELDPNNLKDYIPHPFHMINGDNGRDSEMDGNTVTFQFEESDSQPDNSKMRLPPP</sequence>
<feature type="region of interest" description="Disordered" evidence="1">
    <location>
        <begin position="1"/>
        <end position="25"/>
    </location>
</feature>
<dbReference type="EMBL" id="CP060774">
    <property type="protein sequence ID" value="QQK40116.1"/>
    <property type="molecule type" value="Genomic_DNA"/>
</dbReference>
<dbReference type="AlphaFoldDB" id="A0A7T7BHR4"/>
<protein>
    <submittedName>
        <fullName evidence="2">Uncharacterized protein</fullName>
    </submittedName>
</protein>
<proteinExistence type="predicted"/>
<evidence type="ECO:0000313" key="3">
    <source>
        <dbReference type="Proteomes" id="UP000595662"/>
    </source>
</evidence>
<accession>A0A7T7BHR4</accession>
<evidence type="ECO:0000256" key="1">
    <source>
        <dbReference type="SAM" id="MobiDB-lite"/>
    </source>
</evidence>
<gene>
    <name evidence="2" type="ORF">Pdw03_2970</name>
</gene>
<dbReference type="Proteomes" id="UP000595662">
    <property type="component" value="Chromosome 1"/>
</dbReference>
<reference evidence="2 3" key="1">
    <citation type="submission" date="2020-08" db="EMBL/GenBank/DDBJ databases">
        <title>The completed genome sequence of the pathogenic ascomycete fungus Penicillium digitatum.</title>
        <authorList>
            <person name="Wang M."/>
        </authorList>
    </citation>
    <scope>NUCLEOTIDE SEQUENCE [LARGE SCALE GENOMIC DNA]</scope>
    <source>
        <strain evidence="2 3">PdW03</strain>
    </source>
</reference>
<evidence type="ECO:0000313" key="2">
    <source>
        <dbReference type="EMBL" id="QQK40116.1"/>
    </source>
</evidence>
<dbReference type="GeneID" id="90952452"/>